<sequence>MAELDSVNEAKVKEEKKKLWKAVFAISGIMITLVIFRSLQEKIMRVPYELKKEYFKHSLFLVFCNRLTTSAVSAGALLVTTLSCSYIYSYYLNAF</sequence>
<keyword evidence="5 8" id="KW-0812">Transmembrane</keyword>
<evidence type="ECO:0000313" key="9">
    <source>
        <dbReference type="Proteomes" id="UP000694864"/>
    </source>
</evidence>
<evidence type="ECO:0000256" key="8">
    <source>
        <dbReference type="SAM" id="Phobius"/>
    </source>
</evidence>
<name>A0ABM0SQ19_CAMSA</name>
<feature type="transmembrane region" description="Helical" evidence="8">
    <location>
        <begin position="59"/>
        <end position="88"/>
    </location>
</feature>
<reference evidence="9" key="1">
    <citation type="journal article" date="2014" name="Nat. Commun.">
        <title>The emerging biofuel crop Camelina sativa retains a highly undifferentiated hexaploid genome structure.</title>
        <authorList>
            <person name="Kagale S."/>
            <person name="Koh C."/>
            <person name="Nixon J."/>
            <person name="Bollina V."/>
            <person name="Clarke W.E."/>
            <person name="Tuteja R."/>
            <person name="Spillane C."/>
            <person name="Robinson S.J."/>
            <person name="Links M.G."/>
            <person name="Clarke C."/>
            <person name="Higgins E.E."/>
            <person name="Huebert T."/>
            <person name="Sharpe A.G."/>
            <person name="Parkin I.A."/>
        </authorList>
    </citation>
    <scope>NUCLEOTIDE SEQUENCE [LARGE SCALE GENOMIC DNA]</scope>
    <source>
        <strain evidence="9">cv. DH55</strain>
    </source>
</reference>
<dbReference type="RefSeq" id="XP_010414458.1">
    <property type="nucleotide sequence ID" value="XM_010416156.2"/>
</dbReference>
<gene>
    <name evidence="10" type="primary">LOC104700618</name>
</gene>
<keyword evidence="9" id="KW-1185">Reference proteome</keyword>
<dbReference type="Proteomes" id="UP000694864">
    <property type="component" value="Chromosome 7"/>
</dbReference>
<evidence type="ECO:0000256" key="3">
    <source>
        <dbReference type="ARBA" id="ARBA00022448"/>
    </source>
</evidence>
<evidence type="ECO:0000256" key="6">
    <source>
        <dbReference type="ARBA" id="ARBA00022989"/>
    </source>
</evidence>
<evidence type="ECO:0000256" key="7">
    <source>
        <dbReference type="ARBA" id="ARBA00023136"/>
    </source>
</evidence>
<keyword evidence="4" id="KW-0050">Antiport</keyword>
<keyword evidence="7 8" id="KW-0472">Membrane</keyword>
<dbReference type="PANTHER" id="PTHR10778">
    <property type="entry name" value="SOLUTE CARRIER FAMILY 35 MEMBER B"/>
    <property type="match status" value="1"/>
</dbReference>
<feature type="transmembrane region" description="Helical" evidence="8">
    <location>
        <begin position="20"/>
        <end position="39"/>
    </location>
</feature>
<accession>A0ABM0SQ19</accession>
<evidence type="ECO:0000256" key="1">
    <source>
        <dbReference type="ARBA" id="ARBA00004141"/>
    </source>
</evidence>
<protein>
    <submittedName>
        <fullName evidence="10">UDP-galactose/UDP-glucose transporter 5-like</fullName>
    </submittedName>
</protein>
<organism evidence="9 10">
    <name type="scientific">Camelina sativa</name>
    <name type="common">False flax</name>
    <name type="synonym">Myagrum sativum</name>
    <dbReference type="NCBI Taxonomy" id="90675"/>
    <lineage>
        <taxon>Eukaryota</taxon>
        <taxon>Viridiplantae</taxon>
        <taxon>Streptophyta</taxon>
        <taxon>Embryophyta</taxon>
        <taxon>Tracheophyta</taxon>
        <taxon>Spermatophyta</taxon>
        <taxon>Magnoliopsida</taxon>
        <taxon>eudicotyledons</taxon>
        <taxon>Gunneridae</taxon>
        <taxon>Pentapetalae</taxon>
        <taxon>rosids</taxon>
        <taxon>malvids</taxon>
        <taxon>Brassicales</taxon>
        <taxon>Brassicaceae</taxon>
        <taxon>Camelineae</taxon>
        <taxon>Camelina</taxon>
    </lineage>
</organism>
<proteinExistence type="inferred from homology"/>
<reference evidence="10" key="2">
    <citation type="submission" date="2025-08" db="UniProtKB">
        <authorList>
            <consortium name="RefSeq"/>
        </authorList>
    </citation>
    <scope>IDENTIFICATION</scope>
    <source>
        <tissue evidence="10">Leaf</tissue>
    </source>
</reference>
<comment type="similarity">
    <text evidence="2">Belongs to the nucleotide-sugar transporter family. UDP-galactose:UMP antiporter (TC 2.A.7.11) subfamily.</text>
</comment>
<evidence type="ECO:0000256" key="2">
    <source>
        <dbReference type="ARBA" id="ARBA00008349"/>
    </source>
</evidence>
<evidence type="ECO:0000313" key="10">
    <source>
        <dbReference type="RefSeq" id="XP_010414458.1"/>
    </source>
</evidence>
<comment type="subcellular location">
    <subcellularLocation>
        <location evidence="1">Membrane</location>
        <topology evidence="1">Multi-pass membrane protein</topology>
    </subcellularLocation>
</comment>
<keyword evidence="3" id="KW-0813">Transport</keyword>
<keyword evidence="6 8" id="KW-1133">Transmembrane helix</keyword>
<evidence type="ECO:0000256" key="5">
    <source>
        <dbReference type="ARBA" id="ARBA00022692"/>
    </source>
</evidence>
<evidence type="ECO:0000256" key="4">
    <source>
        <dbReference type="ARBA" id="ARBA00022449"/>
    </source>
</evidence>
<dbReference type="GeneID" id="104700618"/>
<dbReference type="InterPro" id="IPR013657">
    <property type="entry name" value="SCL35B1-4/HUT1"/>
</dbReference>
<dbReference type="PANTHER" id="PTHR10778:SF13">
    <property type="entry name" value="ADENOSINE 3'-PHOSPHO 5'-PHOSPHOSULFATE TRANSPORTER 1"/>
    <property type="match status" value="1"/>
</dbReference>